<keyword evidence="4" id="KW-1185">Reference proteome</keyword>
<keyword evidence="1" id="KW-1133">Transmembrane helix</keyword>
<evidence type="ECO:0000259" key="2">
    <source>
        <dbReference type="Pfam" id="PF07885"/>
    </source>
</evidence>
<dbReference type="Proteomes" id="UP000221860">
    <property type="component" value="Unassembled WGS sequence"/>
</dbReference>
<dbReference type="RefSeq" id="WP_099273441.1">
    <property type="nucleotide sequence ID" value="NZ_KZ304951.1"/>
</dbReference>
<accession>A0A2G1MK74</accession>
<protein>
    <recommendedName>
        <fullName evidence="2">Potassium channel domain-containing protein</fullName>
    </recommendedName>
</protein>
<evidence type="ECO:0000313" key="4">
    <source>
        <dbReference type="Proteomes" id="UP000221860"/>
    </source>
</evidence>
<gene>
    <name evidence="3" type="ORF">CJ301_01325</name>
</gene>
<dbReference type="OrthoDB" id="2974133at2"/>
<dbReference type="AlphaFoldDB" id="A0A2G1MK74"/>
<comment type="caution">
    <text evidence="3">The sequence shown here is derived from an EMBL/GenBank/DDBJ whole genome shotgun (WGS) entry which is preliminary data.</text>
</comment>
<evidence type="ECO:0000313" key="3">
    <source>
        <dbReference type="EMBL" id="PHP29153.1"/>
    </source>
</evidence>
<sequence>MIPAILISAVVVALCSAIHYFMLKRVSDAIASGPANARGRHLSMTIGAITVAHVIEALIYTFAFVWAVRGLQIGDLRPAASGAPDPTLMDYFYFSLVNFTTLGRGDLNPDGHLRFITGIEAFHGFLMITASGSFMLQVMGGKAPLSDDG</sequence>
<feature type="domain" description="Potassium channel" evidence="2">
    <location>
        <begin position="67"/>
        <end position="137"/>
    </location>
</feature>
<name>A0A2G1MK74_9RHOB</name>
<dbReference type="Pfam" id="PF07885">
    <property type="entry name" value="Ion_trans_2"/>
    <property type="match status" value="1"/>
</dbReference>
<proteinExistence type="predicted"/>
<dbReference type="Gene3D" id="1.10.287.70">
    <property type="match status" value="1"/>
</dbReference>
<keyword evidence="1" id="KW-0812">Transmembrane</keyword>
<feature type="transmembrane region" description="Helical" evidence="1">
    <location>
        <begin position="41"/>
        <end position="68"/>
    </location>
</feature>
<keyword evidence="1" id="KW-0472">Membrane</keyword>
<dbReference type="SUPFAM" id="SSF81324">
    <property type="entry name" value="Voltage-gated potassium channels"/>
    <property type="match status" value="1"/>
</dbReference>
<organism evidence="3 4">
    <name type="scientific">Limimaricola cinnabarinus</name>
    <dbReference type="NCBI Taxonomy" id="1125964"/>
    <lineage>
        <taxon>Bacteria</taxon>
        <taxon>Pseudomonadati</taxon>
        <taxon>Pseudomonadota</taxon>
        <taxon>Alphaproteobacteria</taxon>
        <taxon>Rhodobacterales</taxon>
        <taxon>Paracoccaceae</taxon>
        <taxon>Limimaricola</taxon>
    </lineage>
</organism>
<dbReference type="InterPro" id="IPR013099">
    <property type="entry name" value="K_chnl_dom"/>
</dbReference>
<evidence type="ECO:0000256" key="1">
    <source>
        <dbReference type="SAM" id="Phobius"/>
    </source>
</evidence>
<dbReference type="EMBL" id="NQWH01000003">
    <property type="protein sequence ID" value="PHP29153.1"/>
    <property type="molecule type" value="Genomic_DNA"/>
</dbReference>
<reference evidence="3 4" key="1">
    <citation type="submission" date="2017-08" db="EMBL/GenBank/DDBJ databases">
        <title>Draft Genome Sequence of Loktanella cinnabarina Strain XM1, Isolated from Coastal Surface Water.</title>
        <authorList>
            <person name="Ma R."/>
            <person name="Wang J."/>
            <person name="Wang Q."/>
            <person name="Ma Z."/>
            <person name="Li J."/>
            <person name="Chen L."/>
        </authorList>
    </citation>
    <scope>NUCLEOTIDE SEQUENCE [LARGE SCALE GENOMIC DNA]</scope>
    <source>
        <strain evidence="3 4">XM1</strain>
    </source>
</reference>